<dbReference type="PATRIC" id="fig|1068978.7.peg.2847"/>
<dbReference type="SUPFAM" id="SSF117782">
    <property type="entry name" value="YbjQ-like"/>
    <property type="match status" value="1"/>
</dbReference>
<accession>A0A076MYS4</accession>
<evidence type="ECO:0000256" key="3">
    <source>
        <dbReference type="SAM" id="MobiDB-lite"/>
    </source>
</evidence>
<dbReference type="EMBL" id="CP009110">
    <property type="protein sequence ID" value="AIJ22752.1"/>
    <property type="molecule type" value="Genomic_DNA"/>
</dbReference>
<dbReference type="Gene3D" id="3.30.110.70">
    <property type="entry name" value="Hypothetical protein apc22750. Chain B"/>
    <property type="match status" value="1"/>
</dbReference>
<dbReference type="PANTHER" id="PTHR34068:SF2">
    <property type="entry name" value="UPF0145 PROTEIN SCO3412"/>
    <property type="match status" value="1"/>
</dbReference>
<dbReference type="HOGENOM" id="CLU_117144_1_0_11"/>
<dbReference type="InterPro" id="IPR002765">
    <property type="entry name" value="UPF0145_YbjQ-like"/>
</dbReference>
<dbReference type="Proteomes" id="UP000062973">
    <property type="component" value="Chromosome"/>
</dbReference>
<dbReference type="AlphaFoldDB" id="A0A076MYS4"/>
<feature type="region of interest" description="Disordered" evidence="3">
    <location>
        <begin position="132"/>
        <end position="168"/>
    </location>
</feature>
<organism evidence="4 5">
    <name type="scientific">Amycolatopsis methanolica 239</name>
    <dbReference type="NCBI Taxonomy" id="1068978"/>
    <lineage>
        <taxon>Bacteria</taxon>
        <taxon>Bacillati</taxon>
        <taxon>Actinomycetota</taxon>
        <taxon>Actinomycetes</taxon>
        <taxon>Pseudonocardiales</taxon>
        <taxon>Pseudonocardiaceae</taxon>
        <taxon>Amycolatopsis</taxon>
        <taxon>Amycolatopsis methanolica group</taxon>
    </lineage>
</organism>
<proteinExistence type="inferred from homology"/>
<dbReference type="Pfam" id="PF01906">
    <property type="entry name" value="YbjQ_1"/>
    <property type="match status" value="1"/>
</dbReference>
<protein>
    <recommendedName>
        <fullName evidence="2">UPF0145 protein AMETH_2660</fullName>
    </recommendedName>
</protein>
<reference evidence="4 5" key="1">
    <citation type="submission" date="2014-07" db="EMBL/GenBank/DDBJ databases">
        <title>Whole Genome Sequence of the Amycolatopsis methanolica 239.</title>
        <authorList>
            <person name="Tang B."/>
        </authorList>
    </citation>
    <scope>NUCLEOTIDE SEQUENCE [LARGE SCALE GENOMIC DNA]</scope>
    <source>
        <strain evidence="4 5">239</strain>
    </source>
</reference>
<dbReference type="KEGG" id="amq:AMETH_2660"/>
<keyword evidence="5" id="KW-1185">Reference proteome</keyword>
<comment type="similarity">
    <text evidence="1 2">Belongs to the UPF0145 family.</text>
</comment>
<dbReference type="HAMAP" id="MF_00338">
    <property type="entry name" value="UPF0145"/>
    <property type="match status" value="1"/>
</dbReference>
<evidence type="ECO:0000313" key="4">
    <source>
        <dbReference type="EMBL" id="AIJ22752.1"/>
    </source>
</evidence>
<sequence length="168" mass="18309">MKDATIRGMSQPYQQQPRFPILLSTMNDLPGYRVVRVYGEVFGLTVRSRNMFSNLGAGFKAMAGGELKGLSKLLSDSRYEALGRLCQEAMAFGANAVLSMRFDCNEIAQTASEIAAYGTAVYVVPDGTDPNAQQAAQQQYQQQPQAQGQQAQGQQGQGQFQQGFAPQQ</sequence>
<dbReference type="PANTHER" id="PTHR34068">
    <property type="entry name" value="UPF0145 PROTEIN YBJQ"/>
    <property type="match status" value="1"/>
</dbReference>
<dbReference type="InterPro" id="IPR035439">
    <property type="entry name" value="UPF0145_dom_sf"/>
</dbReference>
<gene>
    <name evidence="4" type="ORF">AMETH_2660</name>
</gene>
<dbReference type="eggNOG" id="COG0393">
    <property type="taxonomic scope" value="Bacteria"/>
</dbReference>
<evidence type="ECO:0000313" key="5">
    <source>
        <dbReference type="Proteomes" id="UP000062973"/>
    </source>
</evidence>
<name>A0A076MYS4_AMYME</name>
<evidence type="ECO:0000256" key="1">
    <source>
        <dbReference type="ARBA" id="ARBA00010751"/>
    </source>
</evidence>
<dbReference type="STRING" id="1068978.AMETH_2660"/>
<evidence type="ECO:0000256" key="2">
    <source>
        <dbReference type="HAMAP-Rule" id="MF_00338"/>
    </source>
</evidence>